<keyword evidence="3" id="KW-1185">Reference proteome</keyword>
<sequence length="229" mass="26096">MFKAANGDESKWSRSAYSVFWSERVTTKRRLGCSPYFAATGTPPLLPLDITEATYLQPPPDSILSTTDLIARRAIALQKRSTDLARLHSAVYTARLKAARRFELEHARTIRDFNFERGDLVLMRNTAIEKSLDRKMKPRYLGPLIVVSRNKGGAYIVCELHGAVLHWPIAAFRLFPYFARRNIPLPDSALDIDTKRLREMEADTTPDDESLPIDFEPEEDENPEAEEDN</sequence>
<reference evidence="2" key="1">
    <citation type="submission" date="2021-02" db="EMBL/GenBank/DDBJ databases">
        <authorList>
            <person name="Nieuwenhuis M."/>
            <person name="Van De Peppel L.J.J."/>
        </authorList>
    </citation>
    <scope>NUCLEOTIDE SEQUENCE</scope>
    <source>
        <strain evidence="2">D49</strain>
    </source>
</reference>
<evidence type="ECO:0000313" key="3">
    <source>
        <dbReference type="Proteomes" id="UP000717328"/>
    </source>
</evidence>
<dbReference type="Proteomes" id="UP000717328">
    <property type="component" value="Unassembled WGS sequence"/>
</dbReference>
<dbReference type="EMBL" id="JABCKI010001883">
    <property type="protein sequence ID" value="KAG5648270.1"/>
    <property type="molecule type" value="Genomic_DNA"/>
</dbReference>
<feature type="compositionally biased region" description="Acidic residues" evidence="1">
    <location>
        <begin position="202"/>
        <end position="229"/>
    </location>
</feature>
<proteinExistence type="predicted"/>
<feature type="region of interest" description="Disordered" evidence="1">
    <location>
        <begin position="196"/>
        <end position="229"/>
    </location>
</feature>
<organism evidence="2 3">
    <name type="scientific">Sphagnurus paluster</name>
    <dbReference type="NCBI Taxonomy" id="117069"/>
    <lineage>
        <taxon>Eukaryota</taxon>
        <taxon>Fungi</taxon>
        <taxon>Dikarya</taxon>
        <taxon>Basidiomycota</taxon>
        <taxon>Agaricomycotina</taxon>
        <taxon>Agaricomycetes</taxon>
        <taxon>Agaricomycetidae</taxon>
        <taxon>Agaricales</taxon>
        <taxon>Tricholomatineae</taxon>
        <taxon>Lyophyllaceae</taxon>
        <taxon>Sphagnurus</taxon>
    </lineage>
</organism>
<accession>A0A9P7KGY4</accession>
<protein>
    <submittedName>
        <fullName evidence="2">Uncharacterized protein</fullName>
    </submittedName>
</protein>
<reference evidence="2" key="2">
    <citation type="submission" date="2021-10" db="EMBL/GenBank/DDBJ databases">
        <title>Phylogenomics reveals ancestral predisposition of the termite-cultivated fungus Termitomyces towards a domesticated lifestyle.</title>
        <authorList>
            <person name="Auxier B."/>
            <person name="Grum-Grzhimaylo A."/>
            <person name="Cardenas M.E."/>
            <person name="Lodge J.D."/>
            <person name="Laessoe T."/>
            <person name="Pedersen O."/>
            <person name="Smith M.E."/>
            <person name="Kuyper T.W."/>
            <person name="Franco-Molano E.A."/>
            <person name="Baroni T.J."/>
            <person name="Aanen D.K."/>
        </authorList>
    </citation>
    <scope>NUCLEOTIDE SEQUENCE</scope>
    <source>
        <strain evidence="2">D49</strain>
    </source>
</reference>
<comment type="caution">
    <text evidence="2">The sequence shown here is derived from an EMBL/GenBank/DDBJ whole genome shotgun (WGS) entry which is preliminary data.</text>
</comment>
<evidence type="ECO:0000256" key="1">
    <source>
        <dbReference type="SAM" id="MobiDB-lite"/>
    </source>
</evidence>
<dbReference type="AlphaFoldDB" id="A0A9P7KGY4"/>
<name>A0A9P7KGY4_9AGAR</name>
<dbReference type="OrthoDB" id="446925at2759"/>
<evidence type="ECO:0000313" key="2">
    <source>
        <dbReference type="EMBL" id="KAG5648270.1"/>
    </source>
</evidence>
<gene>
    <name evidence="2" type="ORF">H0H81_007123</name>
</gene>